<proteinExistence type="predicted"/>
<comment type="caution">
    <text evidence="2">The sequence shown here is derived from an EMBL/GenBank/DDBJ whole genome shotgun (WGS) entry which is preliminary data.</text>
</comment>
<dbReference type="PANTHER" id="PTHR36057:SF1">
    <property type="entry name" value="LIPOPROTEIN LIPID ATTACHMENT SITE-LIKE PROTEIN, PUTATIVE (DUF1223)-RELATED"/>
    <property type="match status" value="1"/>
</dbReference>
<name>A0ABV9KJE6_9RHOB</name>
<dbReference type="SUPFAM" id="SSF52833">
    <property type="entry name" value="Thioredoxin-like"/>
    <property type="match status" value="1"/>
</dbReference>
<feature type="signal peptide" evidence="1">
    <location>
        <begin position="1"/>
        <end position="21"/>
    </location>
</feature>
<keyword evidence="3" id="KW-1185">Reference proteome</keyword>
<accession>A0ABV9KJE6</accession>
<feature type="chain" id="PRO_5046910482" evidence="1">
    <location>
        <begin position="22"/>
        <end position="232"/>
    </location>
</feature>
<evidence type="ECO:0000256" key="1">
    <source>
        <dbReference type="SAM" id="SignalP"/>
    </source>
</evidence>
<dbReference type="Proteomes" id="UP001595973">
    <property type="component" value="Unassembled WGS sequence"/>
</dbReference>
<protein>
    <submittedName>
        <fullName evidence="2">DUF1223 domain-containing protein</fullName>
    </submittedName>
</protein>
<sequence>MTPPRALFAAAFAVLAHPVMAGDSQVVVELFTSQGCSSCPPADAVFRDLAQREDVIALALHVDYWDYIGWEDAFADPEYAVRQRAYAAAAGRRMIYTPQMIVQGREDLVGVKTMELAELILKYRESDPTVGIDVARSGGKVVVQLSPLAQLSGPYDVQLVRYDPLRSSHITRGENAGHDFDYANVVTDWEVIGRWDGKAPATLHAPLRGDAPAVVLVQQAGAGPIAGAARLD</sequence>
<dbReference type="EMBL" id="JBHSGI010000024">
    <property type="protein sequence ID" value="MFC4670290.1"/>
    <property type="molecule type" value="Genomic_DNA"/>
</dbReference>
<dbReference type="Pfam" id="PF06764">
    <property type="entry name" value="DUF1223"/>
    <property type="match status" value="1"/>
</dbReference>
<organism evidence="2 3">
    <name type="scientific">Seohaeicola nanhaiensis</name>
    <dbReference type="NCBI Taxonomy" id="1387282"/>
    <lineage>
        <taxon>Bacteria</taxon>
        <taxon>Pseudomonadati</taxon>
        <taxon>Pseudomonadota</taxon>
        <taxon>Alphaproteobacteria</taxon>
        <taxon>Rhodobacterales</taxon>
        <taxon>Roseobacteraceae</taxon>
        <taxon>Seohaeicola</taxon>
    </lineage>
</organism>
<dbReference type="InterPro" id="IPR036249">
    <property type="entry name" value="Thioredoxin-like_sf"/>
</dbReference>
<dbReference type="RefSeq" id="WP_380719139.1">
    <property type="nucleotide sequence ID" value="NZ_JBHSGI010000024.1"/>
</dbReference>
<evidence type="ECO:0000313" key="3">
    <source>
        <dbReference type="Proteomes" id="UP001595973"/>
    </source>
</evidence>
<dbReference type="InterPro" id="IPR010634">
    <property type="entry name" value="DUF1223"/>
</dbReference>
<evidence type="ECO:0000313" key="2">
    <source>
        <dbReference type="EMBL" id="MFC4670290.1"/>
    </source>
</evidence>
<gene>
    <name evidence="2" type="ORF">ACFO5X_17120</name>
</gene>
<keyword evidence="1" id="KW-0732">Signal</keyword>
<dbReference type="PANTHER" id="PTHR36057">
    <property type="match status" value="1"/>
</dbReference>
<reference evidence="3" key="1">
    <citation type="journal article" date="2019" name="Int. J. Syst. Evol. Microbiol.">
        <title>The Global Catalogue of Microorganisms (GCM) 10K type strain sequencing project: providing services to taxonomists for standard genome sequencing and annotation.</title>
        <authorList>
            <consortium name="The Broad Institute Genomics Platform"/>
            <consortium name="The Broad Institute Genome Sequencing Center for Infectious Disease"/>
            <person name="Wu L."/>
            <person name="Ma J."/>
        </authorList>
    </citation>
    <scope>NUCLEOTIDE SEQUENCE [LARGE SCALE GENOMIC DNA]</scope>
    <source>
        <strain evidence="3">CGMCC 4.7283</strain>
    </source>
</reference>